<protein>
    <submittedName>
        <fullName evidence="2">Unannotated protein</fullName>
    </submittedName>
</protein>
<reference evidence="2" key="1">
    <citation type="submission" date="2020-05" db="EMBL/GenBank/DDBJ databases">
        <authorList>
            <person name="Chiriac C."/>
            <person name="Salcher M."/>
            <person name="Ghai R."/>
            <person name="Kavagutti S V."/>
        </authorList>
    </citation>
    <scope>NUCLEOTIDE SEQUENCE</scope>
</reference>
<evidence type="ECO:0000313" key="2">
    <source>
        <dbReference type="EMBL" id="CAB4573130.1"/>
    </source>
</evidence>
<feature type="region of interest" description="Disordered" evidence="1">
    <location>
        <begin position="1"/>
        <end position="75"/>
    </location>
</feature>
<gene>
    <name evidence="2" type="ORF">UFOPK1722_00518</name>
</gene>
<proteinExistence type="predicted"/>
<evidence type="ECO:0000256" key="1">
    <source>
        <dbReference type="SAM" id="MobiDB-lite"/>
    </source>
</evidence>
<dbReference type="EMBL" id="CAEZTS010000032">
    <property type="protein sequence ID" value="CAB4573130.1"/>
    <property type="molecule type" value="Genomic_DNA"/>
</dbReference>
<name>A0A6J6E990_9ZZZZ</name>
<organism evidence="2">
    <name type="scientific">freshwater metagenome</name>
    <dbReference type="NCBI Taxonomy" id="449393"/>
    <lineage>
        <taxon>unclassified sequences</taxon>
        <taxon>metagenomes</taxon>
        <taxon>ecological metagenomes</taxon>
    </lineage>
</organism>
<feature type="compositionally biased region" description="Low complexity" evidence="1">
    <location>
        <begin position="1"/>
        <end position="13"/>
    </location>
</feature>
<dbReference type="AlphaFoldDB" id="A0A6J6E990"/>
<sequence length="88" mass="9206">MRPTPTNTAATPASVRSKRSPANNENVDSKPLNATMAVKPATAKPHSRTLPTSASRSSRAARRASTGRVSGRRKKATIALIKATVPAT</sequence>
<feature type="compositionally biased region" description="Low complexity" evidence="1">
    <location>
        <begin position="52"/>
        <end position="69"/>
    </location>
</feature>
<accession>A0A6J6E990</accession>